<keyword evidence="7" id="KW-1185">Reference proteome</keyword>
<organism evidence="6 7">
    <name type="scientific">Deinococcus taklimakanensis</name>
    <dbReference type="NCBI Taxonomy" id="536443"/>
    <lineage>
        <taxon>Bacteria</taxon>
        <taxon>Thermotogati</taxon>
        <taxon>Deinococcota</taxon>
        <taxon>Deinococci</taxon>
        <taxon>Deinococcales</taxon>
        <taxon>Deinococcaceae</taxon>
        <taxon>Deinococcus</taxon>
    </lineage>
</organism>
<reference evidence="7" key="1">
    <citation type="journal article" date="2019" name="Int. J. Syst. Evol. Microbiol.">
        <title>The Global Catalogue of Microorganisms (GCM) 10K type strain sequencing project: providing services to taxonomists for standard genome sequencing and annotation.</title>
        <authorList>
            <consortium name="The Broad Institute Genomics Platform"/>
            <consortium name="The Broad Institute Genome Sequencing Center for Infectious Disease"/>
            <person name="Wu L."/>
            <person name="Ma J."/>
        </authorList>
    </citation>
    <scope>NUCLEOTIDE SEQUENCE [LARGE SCALE GENOMIC DNA]</scope>
    <source>
        <strain evidence="7">KCTC 33842</strain>
    </source>
</reference>
<keyword evidence="3 6" id="KW-0418">Kinase</keyword>
<dbReference type="SMART" id="SM00046">
    <property type="entry name" value="DAGKc"/>
    <property type="match status" value="1"/>
</dbReference>
<dbReference type="Pfam" id="PF00781">
    <property type="entry name" value="DAGK_cat"/>
    <property type="match status" value="1"/>
</dbReference>
<evidence type="ECO:0000313" key="6">
    <source>
        <dbReference type="EMBL" id="MFD2608919.1"/>
    </source>
</evidence>
<gene>
    <name evidence="6" type="ORF">ACFSR9_05610</name>
</gene>
<dbReference type="Gene3D" id="3.40.50.10330">
    <property type="entry name" value="Probable inorganic polyphosphate/atp-NAD kinase, domain 1"/>
    <property type="match status" value="1"/>
</dbReference>
<dbReference type="SUPFAM" id="SSF111331">
    <property type="entry name" value="NAD kinase/diacylglycerol kinase-like"/>
    <property type="match status" value="1"/>
</dbReference>
<evidence type="ECO:0000259" key="5">
    <source>
        <dbReference type="PROSITE" id="PS50146"/>
    </source>
</evidence>
<dbReference type="InterPro" id="IPR016064">
    <property type="entry name" value="NAD/diacylglycerol_kinase_sf"/>
</dbReference>
<dbReference type="RefSeq" id="WP_386843872.1">
    <property type="nucleotide sequence ID" value="NZ_JBHUMK010000021.1"/>
</dbReference>
<sequence>MTLIPPTERVYAVVLNAQAGRGLALREWPRLKAELERRHLRYTLVQEADGAAALARVQALAPGTAVMALGGEGTVRALLPALVDTGRPLAVIPLGTGNDFAGMLRLRPGQFGEALDRLNHTPRQVDALDVRLLAGDNAGSRHLLLNGLGLGFDAQVTANMTRAPASLRGLAQYAWGAALSVRELTLTEVRVEVDGQLLYGGPSALAAAMNGTRYGGGFLISPESDPRDGRLNVLVSGPVNRSSLIHLMALVLRGRHLGHPAVHHGAGQHVRIRWERPVPVHLDGDLHGQVQELTAEVLPGAVTLLNA</sequence>
<evidence type="ECO:0000313" key="7">
    <source>
        <dbReference type="Proteomes" id="UP001597475"/>
    </source>
</evidence>
<feature type="domain" description="DAGKc" evidence="5">
    <location>
        <begin position="6"/>
        <end position="135"/>
    </location>
</feature>
<dbReference type="PANTHER" id="PTHR12358">
    <property type="entry name" value="SPHINGOSINE KINASE"/>
    <property type="match status" value="1"/>
</dbReference>
<dbReference type="Pfam" id="PF19279">
    <property type="entry name" value="YegS_C"/>
    <property type="match status" value="1"/>
</dbReference>
<dbReference type="Proteomes" id="UP001597475">
    <property type="component" value="Unassembled WGS sequence"/>
</dbReference>
<name>A0ABW5P1B3_9DEIO</name>
<keyword evidence="2" id="KW-0547">Nucleotide-binding</keyword>
<comment type="caution">
    <text evidence="6">The sequence shown here is derived from an EMBL/GenBank/DDBJ whole genome shotgun (WGS) entry which is preliminary data.</text>
</comment>
<dbReference type="InterPro" id="IPR050187">
    <property type="entry name" value="Lipid_Phosphate_FormReg"/>
</dbReference>
<dbReference type="PANTHER" id="PTHR12358:SF106">
    <property type="entry name" value="LIPID KINASE YEGS"/>
    <property type="match status" value="1"/>
</dbReference>
<dbReference type="EC" id="2.7.1.-" evidence="6"/>
<evidence type="ECO:0000256" key="3">
    <source>
        <dbReference type="ARBA" id="ARBA00022777"/>
    </source>
</evidence>
<dbReference type="PROSITE" id="PS50146">
    <property type="entry name" value="DAGK"/>
    <property type="match status" value="1"/>
</dbReference>
<accession>A0ABW5P1B3</accession>
<dbReference type="EMBL" id="JBHUMK010000021">
    <property type="protein sequence ID" value="MFD2608919.1"/>
    <property type="molecule type" value="Genomic_DNA"/>
</dbReference>
<keyword evidence="4" id="KW-0067">ATP-binding</keyword>
<proteinExistence type="predicted"/>
<protein>
    <submittedName>
        <fullName evidence="6">Diacylglycerol/lipid kinase family protein</fullName>
        <ecNumber evidence="6">2.7.1.-</ecNumber>
    </submittedName>
</protein>
<dbReference type="Gene3D" id="2.60.200.40">
    <property type="match status" value="1"/>
</dbReference>
<evidence type="ECO:0000256" key="1">
    <source>
        <dbReference type="ARBA" id="ARBA00022679"/>
    </source>
</evidence>
<keyword evidence="1 6" id="KW-0808">Transferase</keyword>
<dbReference type="GO" id="GO:0016301">
    <property type="term" value="F:kinase activity"/>
    <property type="evidence" value="ECO:0007669"/>
    <property type="project" value="UniProtKB-KW"/>
</dbReference>
<evidence type="ECO:0000256" key="4">
    <source>
        <dbReference type="ARBA" id="ARBA00022840"/>
    </source>
</evidence>
<dbReference type="InterPro" id="IPR017438">
    <property type="entry name" value="ATP-NAD_kinase_N"/>
</dbReference>
<evidence type="ECO:0000256" key="2">
    <source>
        <dbReference type="ARBA" id="ARBA00022741"/>
    </source>
</evidence>
<dbReference type="InterPro" id="IPR001206">
    <property type="entry name" value="Diacylglycerol_kinase_cat_dom"/>
</dbReference>
<dbReference type="InterPro" id="IPR045540">
    <property type="entry name" value="YegS/DAGK_C"/>
</dbReference>